<evidence type="ECO:0008006" key="3">
    <source>
        <dbReference type="Google" id="ProtNLM"/>
    </source>
</evidence>
<accession>A0ABR1R7J3</accession>
<dbReference type="Proteomes" id="UP001396898">
    <property type="component" value="Unassembled WGS sequence"/>
</dbReference>
<name>A0ABR1R7J3_9PEZI</name>
<dbReference type="EMBL" id="JAQQWI010000018">
    <property type="protein sequence ID" value="KAK8001751.1"/>
    <property type="molecule type" value="Genomic_DNA"/>
</dbReference>
<dbReference type="CDD" id="cd09917">
    <property type="entry name" value="F-box_SF"/>
    <property type="match status" value="1"/>
</dbReference>
<organism evidence="1 2">
    <name type="scientific">Apiospora marii</name>
    <dbReference type="NCBI Taxonomy" id="335849"/>
    <lineage>
        <taxon>Eukaryota</taxon>
        <taxon>Fungi</taxon>
        <taxon>Dikarya</taxon>
        <taxon>Ascomycota</taxon>
        <taxon>Pezizomycotina</taxon>
        <taxon>Sordariomycetes</taxon>
        <taxon>Xylariomycetidae</taxon>
        <taxon>Amphisphaeriales</taxon>
        <taxon>Apiosporaceae</taxon>
        <taxon>Apiospora</taxon>
    </lineage>
</organism>
<sequence>MEPPCLAKEMSRLSLTGREEASTPAPVSVARPASRLTGLPEELIVMICKQIVATPEAFVCLSQTCRKLRRISDGVEFKDHHKWQVASLQANWSSYWTARFPSATDPRPTWLLPSWLTRGPDDANKSKLGDLLRRDLFCAGCRSPSSPRRGVRLPPFLCNSELCQKRPCGHCPGNPEHPGWQFLADGTCLRTAALIRTCPHRTVSAQEAWNTPPSESIYDSHCEGSPQQTSCEECDGKTRIMVPGLWDAGPSLSYLGITTDWHLTLDKEEQDSPLIAAEPGRLDDGCQLAARLVDRFRLHKRLYICPHHPIDGDRARCIAQLAPLVQGLLARIARADQRGLLEHQIWVAHYVKCAYCNAKVGLGGWPHPLPGPLVGATKAPAVPGPGPAWIVNHFHRQPTVALASLLEAVELPRDYPHARHPRLRHLTWCEDAACATNRRAAHLPVMLSRVTEETIARQQYTTSFCRGS</sequence>
<keyword evidence="2" id="KW-1185">Reference proteome</keyword>
<reference evidence="1 2" key="1">
    <citation type="submission" date="2023-01" db="EMBL/GenBank/DDBJ databases">
        <title>Analysis of 21 Apiospora genomes using comparative genomics revels a genus with tremendous synthesis potential of carbohydrate active enzymes and secondary metabolites.</title>
        <authorList>
            <person name="Sorensen T."/>
        </authorList>
    </citation>
    <scope>NUCLEOTIDE SEQUENCE [LARGE SCALE GENOMIC DNA]</scope>
    <source>
        <strain evidence="1 2">CBS 20057</strain>
    </source>
</reference>
<gene>
    <name evidence="1" type="ORF">PG991_013973</name>
</gene>
<evidence type="ECO:0000313" key="1">
    <source>
        <dbReference type="EMBL" id="KAK8001751.1"/>
    </source>
</evidence>
<evidence type="ECO:0000313" key="2">
    <source>
        <dbReference type="Proteomes" id="UP001396898"/>
    </source>
</evidence>
<proteinExistence type="predicted"/>
<comment type="caution">
    <text evidence="1">The sequence shown here is derived from an EMBL/GenBank/DDBJ whole genome shotgun (WGS) entry which is preliminary data.</text>
</comment>
<protein>
    <recommendedName>
        <fullName evidence="3">F-box domain-containing protein</fullName>
    </recommendedName>
</protein>